<evidence type="ECO:0000313" key="3">
    <source>
        <dbReference type="EMBL" id="WOO40829.1"/>
    </source>
</evidence>
<dbReference type="KEGG" id="puo:RZN69_19570"/>
<name>A0AAQ3L757_9BACT</name>
<reference evidence="3 4" key="1">
    <citation type="submission" date="2023-10" db="EMBL/GenBank/DDBJ databases">
        <title>Rubellicoccus peritrichatus gen. nov., sp. nov., isolated from an algae of coral reef tank.</title>
        <authorList>
            <person name="Luo J."/>
        </authorList>
    </citation>
    <scope>NUCLEOTIDE SEQUENCE [LARGE SCALE GENOMIC DNA]</scope>
    <source>
        <strain evidence="3 4">CR14</strain>
    </source>
</reference>
<feature type="signal peptide" evidence="2">
    <location>
        <begin position="1"/>
        <end position="21"/>
    </location>
</feature>
<evidence type="ECO:0000256" key="2">
    <source>
        <dbReference type="SAM" id="SignalP"/>
    </source>
</evidence>
<accession>A0AAQ3L757</accession>
<sequence length="191" mass="19615">MKTVFLAAVMAASLMPSIAHAAVTVTISGGSGSPLSITTTEDITFTGVTPGLTGYGFFLADAAAGNTILSSSNHTGTMDWNSTGNISGIGGMGTFPLGFIQVTDLFIFWSETGGNQPVSTATMTLTAGTRTSTANVNSNVINGTASYEIFMYATSIEGNAGTQVPEPSTYAALGGLAMLAFTLYFRYKNIA</sequence>
<keyword evidence="4" id="KW-1185">Reference proteome</keyword>
<protein>
    <submittedName>
        <fullName evidence="3">PEP-CTERM sorting domain-containing protein</fullName>
    </submittedName>
</protein>
<keyword evidence="1" id="KW-1133">Transmembrane helix</keyword>
<keyword evidence="1" id="KW-0812">Transmembrane</keyword>
<dbReference type="EMBL" id="CP136920">
    <property type="protein sequence ID" value="WOO40829.1"/>
    <property type="molecule type" value="Genomic_DNA"/>
</dbReference>
<evidence type="ECO:0000256" key="1">
    <source>
        <dbReference type="SAM" id="Phobius"/>
    </source>
</evidence>
<keyword evidence="2" id="KW-0732">Signal</keyword>
<dbReference type="Proteomes" id="UP001304300">
    <property type="component" value="Chromosome"/>
</dbReference>
<dbReference type="NCBIfam" id="TIGR02595">
    <property type="entry name" value="PEP_CTERM"/>
    <property type="match status" value="1"/>
</dbReference>
<proteinExistence type="predicted"/>
<dbReference type="AlphaFoldDB" id="A0AAQ3L757"/>
<dbReference type="RefSeq" id="WP_317833043.1">
    <property type="nucleotide sequence ID" value="NZ_CP136920.1"/>
</dbReference>
<evidence type="ECO:0000313" key="4">
    <source>
        <dbReference type="Proteomes" id="UP001304300"/>
    </source>
</evidence>
<feature type="chain" id="PRO_5042956019" evidence="2">
    <location>
        <begin position="22"/>
        <end position="191"/>
    </location>
</feature>
<feature type="transmembrane region" description="Helical" evidence="1">
    <location>
        <begin position="169"/>
        <end position="187"/>
    </location>
</feature>
<organism evidence="3 4">
    <name type="scientific">Rubellicoccus peritrichatus</name>
    <dbReference type="NCBI Taxonomy" id="3080537"/>
    <lineage>
        <taxon>Bacteria</taxon>
        <taxon>Pseudomonadati</taxon>
        <taxon>Verrucomicrobiota</taxon>
        <taxon>Opitutia</taxon>
        <taxon>Puniceicoccales</taxon>
        <taxon>Cerasicoccaceae</taxon>
        <taxon>Rubellicoccus</taxon>
    </lineage>
</organism>
<gene>
    <name evidence="3" type="ORF">RZN69_19570</name>
</gene>
<keyword evidence="1" id="KW-0472">Membrane</keyword>
<dbReference type="InterPro" id="IPR013424">
    <property type="entry name" value="Ice-binding_C"/>
</dbReference>